<gene>
    <name evidence="1" type="ORF">KFK09_012453</name>
</gene>
<reference evidence="1" key="1">
    <citation type="journal article" date="2022" name="Front. Genet.">
        <title>Chromosome-Scale Assembly of the Dendrobium nobile Genome Provides Insights Into the Molecular Mechanism of the Biosynthesis of the Medicinal Active Ingredient of Dendrobium.</title>
        <authorList>
            <person name="Xu Q."/>
            <person name="Niu S.-C."/>
            <person name="Li K.-L."/>
            <person name="Zheng P.-J."/>
            <person name="Zhang X.-J."/>
            <person name="Jia Y."/>
            <person name="Liu Y."/>
            <person name="Niu Y.-X."/>
            <person name="Yu L.-H."/>
            <person name="Chen D.-F."/>
            <person name="Zhang G.-Q."/>
        </authorList>
    </citation>
    <scope>NUCLEOTIDE SEQUENCE</scope>
    <source>
        <tissue evidence="1">Leaf</tissue>
    </source>
</reference>
<dbReference type="EMBL" id="JAGYWB010000009">
    <property type="protein sequence ID" value="KAI0511821.1"/>
    <property type="molecule type" value="Genomic_DNA"/>
</dbReference>
<evidence type="ECO:0000313" key="2">
    <source>
        <dbReference type="Proteomes" id="UP000829196"/>
    </source>
</evidence>
<dbReference type="Proteomes" id="UP000829196">
    <property type="component" value="Unassembled WGS sequence"/>
</dbReference>
<proteinExistence type="predicted"/>
<protein>
    <submittedName>
        <fullName evidence="1">Uncharacterized protein</fullName>
    </submittedName>
</protein>
<organism evidence="1 2">
    <name type="scientific">Dendrobium nobile</name>
    <name type="common">Orchid</name>
    <dbReference type="NCBI Taxonomy" id="94219"/>
    <lineage>
        <taxon>Eukaryota</taxon>
        <taxon>Viridiplantae</taxon>
        <taxon>Streptophyta</taxon>
        <taxon>Embryophyta</taxon>
        <taxon>Tracheophyta</taxon>
        <taxon>Spermatophyta</taxon>
        <taxon>Magnoliopsida</taxon>
        <taxon>Liliopsida</taxon>
        <taxon>Asparagales</taxon>
        <taxon>Orchidaceae</taxon>
        <taxon>Epidendroideae</taxon>
        <taxon>Malaxideae</taxon>
        <taxon>Dendrobiinae</taxon>
        <taxon>Dendrobium</taxon>
    </lineage>
</organism>
<keyword evidence="2" id="KW-1185">Reference proteome</keyword>
<name>A0A8T3BIZ4_DENNO</name>
<comment type="caution">
    <text evidence="1">The sequence shown here is derived from an EMBL/GenBank/DDBJ whole genome shotgun (WGS) entry which is preliminary data.</text>
</comment>
<dbReference type="AlphaFoldDB" id="A0A8T3BIZ4"/>
<sequence length="55" mass="6088">MCSDSSLNDIQCPHRISENFSANDTTNMSHQPFGGWARHPPSSTVTIAQLHDAIY</sequence>
<evidence type="ECO:0000313" key="1">
    <source>
        <dbReference type="EMBL" id="KAI0511821.1"/>
    </source>
</evidence>
<accession>A0A8T3BIZ4</accession>